<dbReference type="HOGENOM" id="CLU_084051_0_2_2"/>
<dbReference type="InterPro" id="IPR018255">
    <property type="entry name" value="Ribosomal_uL16_CS_euk_arc"/>
</dbReference>
<comment type="caution">
    <text evidence="4">The sequence shown here is derived from an EMBL/GenBank/DDBJ whole genome shotgun (WGS) entry which is preliminary data.</text>
</comment>
<protein>
    <submittedName>
        <fullName evidence="4">50S ribosomal protein L10e</fullName>
    </submittedName>
</protein>
<dbReference type="STRING" id="886738.Nlim_1627"/>
<dbReference type="GO" id="GO:0006412">
    <property type="term" value="P:translation"/>
    <property type="evidence" value="ECO:0007669"/>
    <property type="project" value="InterPro"/>
</dbReference>
<comment type="similarity">
    <text evidence="1">Belongs to the universal ribosomal protein uL16 family.</text>
</comment>
<sequence length="169" mass="18939">MHGANYRVGKGQPFCRKEFIKGNPQIKIAKFQGGKRANYDYCVQLLINEKVQIRHMAIESCRLAANKLLEQTTGETGYFSRLRIYPHVLLRENKMVATAGADRISEGMRRAWGKATSLGARVARGQCIMEFYVNAPHLEKAKKALSSACVKIPGTATIKVIPWDQKMSP</sequence>
<dbReference type="PIRSF" id="PIRSF005590">
    <property type="entry name" value="Ribosomal_L10"/>
    <property type="match status" value="1"/>
</dbReference>
<proteinExistence type="inferred from homology"/>
<dbReference type="Proteomes" id="UP000004348">
    <property type="component" value="Chromosome"/>
</dbReference>
<keyword evidence="2 4" id="KW-0689">Ribosomal protein</keyword>
<dbReference type="GO" id="GO:0003735">
    <property type="term" value="F:structural constituent of ribosome"/>
    <property type="evidence" value="ECO:0007669"/>
    <property type="project" value="InterPro"/>
</dbReference>
<accession>F3KM80</accession>
<dbReference type="Gene3D" id="3.90.1170.10">
    <property type="entry name" value="Ribosomal protein L10e/L16"/>
    <property type="match status" value="1"/>
</dbReference>
<evidence type="ECO:0000256" key="2">
    <source>
        <dbReference type="ARBA" id="ARBA00022980"/>
    </source>
</evidence>
<dbReference type="InterPro" id="IPR001197">
    <property type="entry name" value="Ribosomal_uL16_euk_arch"/>
</dbReference>
<name>F3KM80_9ARCH</name>
<organism evidence="4">
    <name type="scientific">Candidatus Nitrosarchaeum limnium SFB1</name>
    <dbReference type="NCBI Taxonomy" id="886738"/>
    <lineage>
        <taxon>Archaea</taxon>
        <taxon>Nitrososphaerota</taxon>
        <taxon>Nitrososphaeria</taxon>
        <taxon>Nitrosopumilales</taxon>
        <taxon>Nitrosopumilaceae</taxon>
        <taxon>Nitrosarchaeum</taxon>
    </lineage>
</organism>
<dbReference type="NCBIfam" id="NF003239">
    <property type="entry name" value="PRK04199.1-4"/>
    <property type="match status" value="1"/>
</dbReference>
<dbReference type="InterPro" id="IPR047873">
    <property type="entry name" value="Ribosomal_uL16"/>
</dbReference>
<dbReference type="Pfam" id="PF00252">
    <property type="entry name" value="Ribosomal_L16"/>
    <property type="match status" value="1"/>
</dbReference>
<evidence type="ECO:0000256" key="1">
    <source>
        <dbReference type="ARBA" id="ARBA00008931"/>
    </source>
</evidence>
<dbReference type="GO" id="GO:1990904">
    <property type="term" value="C:ribonucleoprotein complex"/>
    <property type="evidence" value="ECO:0007669"/>
    <property type="project" value="UniProtKB-KW"/>
</dbReference>
<dbReference type="CDD" id="cd01433">
    <property type="entry name" value="Ribosomal_L16_L10e"/>
    <property type="match status" value="1"/>
</dbReference>
<dbReference type="SUPFAM" id="SSF54686">
    <property type="entry name" value="Ribosomal protein L16p/L10e"/>
    <property type="match status" value="1"/>
</dbReference>
<keyword evidence="3" id="KW-0687">Ribonucleoprotein</keyword>
<dbReference type="AlphaFoldDB" id="F3KM80"/>
<dbReference type="PATRIC" id="fig|886738.10.peg.1765"/>
<dbReference type="InterPro" id="IPR016180">
    <property type="entry name" value="Ribosomal_uL16_dom"/>
</dbReference>
<dbReference type="PANTHER" id="PTHR11726">
    <property type="entry name" value="60S RIBOSOMAL PROTEIN L10"/>
    <property type="match status" value="1"/>
</dbReference>
<evidence type="ECO:0000256" key="3">
    <source>
        <dbReference type="ARBA" id="ARBA00023274"/>
    </source>
</evidence>
<dbReference type="InterPro" id="IPR036920">
    <property type="entry name" value="Ribosomal_uL16_sf"/>
</dbReference>
<dbReference type="GO" id="GO:0005840">
    <property type="term" value="C:ribosome"/>
    <property type="evidence" value="ECO:0007669"/>
    <property type="project" value="UniProtKB-KW"/>
</dbReference>
<gene>
    <name evidence="4" type="ORF">Nlim_1627</name>
</gene>
<reference evidence="4" key="1">
    <citation type="journal article" date="2011" name="PLoS ONE">
        <title>Genome of a low-salinity ammonia-oxidizing archaeon determined by single-cell and metagenomic analysis.</title>
        <authorList>
            <person name="Blainey P.C."/>
            <person name="Mosier A.C."/>
            <person name="Potanina A."/>
            <person name="Francis C.A."/>
            <person name="Quake S.R."/>
        </authorList>
    </citation>
    <scope>NUCLEOTIDE SEQUENCE [LARGE SCALE GENOMIC DNA]</scope>
    <source>
        <strain evidence="4">SFB1</strain>
    </source>
</reference>
<dbReference type="EMBL" id="AEGP01000062">
    <property type="protein sequence ID" value="EGG41469.1"/>
    <property type="molecule type" value="Genomic_DNA"/>
</dbReference>
<evidence type="ECO:0000313" key="4">
    <source>
        <dbReference type="EMBL" id="EGG41469.1"/>
    </source>
</evidence>
<dbReference type="PROSITE" id="PS01257">
    <property type="entry name" value="RIBOSOMAL_L10E"/>
    <property type="match status" value="1"/>
</dbReference>